<dbReference type="InterPro" id="IPR040079">
    <property type="entry name" value="Glutathione_S-Trfase"/>
</dbReference>
<dbReference type="Pfam" id="PF13417">
    <property type="entry name" value="GST_N_3"/>
    <property type="match status" value="1"/>
</dbReference>
<dbReference type="Gene3D" id="1.20.1050.10">
    <property type="match status" value="2"/>
</dbReference>
<dbReference type="AlphaFoldDB" id="A0AAW1JYE3"/>
<gene>
    <name evidence="2" type="ORF">QE152_g26754</name>
</gene>
<evidence type="ECO:0000259" key="1">
    <source>
        <dbReference type="PROSITE" id="PS50404"/>
    </source>
</evidence>
<evidence type="ECO:0000313" key="3">
    <source>
        <dbReference type="Proteomes" id="UP001458880"/>
    </source>
</evidence>
<dbReference type="PANTHER" id="PTHR43969:SF9">
    <property type="entry name" value="GLUTATHIONE S TRANSFERASE D10, ISOFORM A-RELATED"/>
    <property type="match status" value="1"/>
</dbReference>
<dbReference type="SFLD" id="SFLDG00358">
    <property type="entry name" value="Main_(cytGST)"/>
    <property type="match status" value="1"/>
</dbReference>
<protein>
    <submittedName>
        <fullName evidence="2">Glutathione S-transferase, N-terminal domain</fullName>
    </submittedName>
</protein>
<name>A0AAW1JYE3_POPJA</name>
<dbReference type="GO" id="GO:0004364">
    <property type="term" value="F:glutathione transferase activity"/>
    <property type="evidence" value="ECO:0007669"/>
    <property type="project" value="TreeGrafter"/>
</dbReference>
<organism evidence="2 3">
    <name type="scientific">Popillia japonica</name>
    <name type="common">Japanese beetle</name>
    <dbReference type="NCBI Taxonomy" id="7064"/>
    <lineage>
        <taxon>Eukaryota</taxon>
        <taxon>Metazoa</taxon>
        <taxon>Ecdysozoa</taxon>
        <taxon>Arthropoda</taxon>
        <taxon>Hexapoda</taxon>
        <taxon>Insecta</taxon>
        <taxon>Pterygota</taxon>
        <taxon>Neoptera</taxon>
        <taxon>Endopterygota</taxon>
        <taxon>Coleoptera</taxon>
        <taxon>Polyphaga</taxon>
        <taxon>Scarabaeiformia</taxon>
        <taxon>Scarabaeidae</taxon>
        <taxon>Rutelinae</taxon>
        <taxon>Popillia</taxon>
    </lineage>
</organism>
<dbReference type="Gene3D" id="3.40.30.10">
    <property type="entry name" value="Glutaredoxin"/>
    <property type="match status" value="1"/>
</dbReference>
<dbReference type="SUPFAM" id="SSF47616">
    <property type="entry name" value="GST C-terminal domain-like"/>
    <property type="match status" value="1"/>
</dbReference>
<evidence type="ECO:0000313" key="2">
    <source>
        <dbReference type="EMBL" id="KAK9709189.1"/>
    </source>
</evidence>
<dbReference type="SUPFAM" id="SSF52833">
    <property type="entry name" value="Thioredoxin-like"/>
    <property type="match status" value="1"/>
</dbReference>
<feature type="domain" description="GST N-terminal" evidence="1">
    <location>
        <begin position="30"/>
        <end position="111"/>
    </location>
</feature>
<reference evidence="2 3" key="1">
    <citation type="journal article" date="2024" name="BMC Genomics">
        <title>De novo assembly and annotation of Popillia japonica's genome with initial clues to its potential as an invasive pest.</title>
        <authorList>
            <person name="Cucini C."/>
            <person name="Boschi S."/>
            <person name="Funari R."/>
            <person name="Cardaioli E."/>
            <person name="Iannotti N."/>
            <person name="Marturano G."/>
            <person name="Paoli F."/>
            <person name="Bruttini M."/>
            <person name="Carapelli A."/>
            <person name="Frati F."/>
            <person name="Nardi F."/>
        </authorList>
    </citation>
    <scope>NUCLEOTIDE SEQUENCE [LARGE SCALE GENOMIC DNA]</scope>
    <source>
        <strain evidence="2">DMR45628</strain>
    </source>
</reference>
<comment type="caution">
    <text evidence="2">The sequence shown here is derived from an EMBL/GenBank/DDBJ whole genome shotgun (WGS) entry which is preliminary data.</text>
</comment>
<accession>A0AAW1JYE3</accession>
<dbReference type="InterPro" id="IPR004045">
    <property type="entry name" value="Glutathione_S-Trfase_N"/>
</dbReference>
<dbReference type="SFLD" id="SFLDS00019">
    <property type="entry name" value="Glutathione_Transferase_(cytos"/>
    <property type="match status" value="1"/>
</dbReference>
<keyword evidence="3" id="KW-1185">Reference proteome</keyword>
<proteinExistence type="predicted"/>
<dbReference type="FunFam" id="3.40.30.10:FF:000034">
    <property type="entry name" value="glutathione S-transferase 1"/>
    <property type="match status" value="1"/>
</dbReference>
<dbReference type="InterPro" id="IPR036282">
    <property type="entry name" value="Glutathione-S-Trfase_C_sf"/>
</dbReference>
<sequence length="215" mass="24816">MVQSYILCKSNAKNVSRAKFRLYCLIFTEMAPTLYSTDLSPPCRAVLLVGKALGLYLNVQECNLWAGEHTTPEYLKLNPQHTVPTLVDGDVVITNSHAITIYLVEKYGKNDLLYPKDLVRRPLVNQRLFFDEGTMFQILFLTMKYSILRGQKIPELNKERAEEAYGFLETFLEDEEKYLNIDKWIKRCQALPYYVENARGLQAYSDVVVPMLSKV</sequence>
<dbReference type="Proteomes" id="UP001458880">
    <property type="component" value="Unassembled WGS sequence"/>
</dbReference>
<dbReference type="EMBL" id="JASPKY010000315">
    <property type="protein sequence ID" value="KAK9709189.1"/>
    <property type="molecule type" value="Genomic_DNA"/>
</dbReference>
<dbReference type="PROSITE" id="PS50404">
    <property type="entry name" value="GST_NTER"/>
    <property type="match status" value="1"/>
</dbReference>
<dbReference type="GO" id="GO:0006749">
    <property type="term" value="P:glutathione metabolic process"/>
    <property type="evidence" value="ECO:0007669"/>
    <property type="project" value="TreeGrafter"/>
</dbReference>
<dbReference type="InterPro" id="IPR036249">
    <property type="entry name" value="Thioredoxin-like_sf"/>
</dbReference>
<dbReference type="CDD" id="cd03045">
    <property type="entry name" value="GST_N_Delta_Epsilon"/>
    <property type="match status" value="1"/>
</dbReference>
<dbReference type="PANTHER" id="PTHR43969">
    <property type="entry name" value="GLUTATHIONE S TRANSFERASE D10, ISOFORM A-RELATED"/>
    <property type="match status" value="1"/>
</dbReference>